<feature type="non-terminal residue" evidence="1">
    <location>
        <position position="82"/>
    </location>
</feature>
<accession>A0A383BH76</accession>
<gene>
    <name evidence="1" type="ORF">METZ01_LOCUS472017</name>
</gene>
<dbReference type="EMBL" id="UINC01200326">
    <property type="protein sequence ID" value="SVE19163.1"/>
    <property type="molecule type" value="Genomic_DNA"/>
</dbReference>
<name>A0A383BH76_9ZZZZ</name>
<proteinExistence type="predicted"/>
<evidence type="ECO:0000313" key="1">
    <source>
        <dbReference type="EMBL" id="SVE19163.1"/>
    </source>
</evidence>
<dbReference type="AlphaFoldDB" id="A0A383BH76"/>
<reference evidence="1" key="1">
    <citation type="submission" date="2018-05" db="EMBL/GenBank/DDBJ databases">
        <authorList>
            <person name="Lanie J.A."/>
            <person name="Ng W.-L."/>
            <person name="Kazmierczak K.M."/>
            <person name="Andrzejewski T.M."/>
            <person name="Davidsen T.M."/>
            <person name="Wayne K.J."/>
            <person name="Tettelin H."/>
            <person name="Glass J.I."/>
            <person name="Rusch D."/>
            <person name="Podicherti R."/>
            <person name="Tsui H.-C.T."/>
            <person name="Winkler M.E."/>
        </authorList>
    </citation>
    <scope>NUCLEOTIDE SEQUENCE</scope>
</reference>
<protein>
    <submittedName>
        <fullName evidence="1">Uncharacterized protein</fullName>
    </submittedName>
</protein>
<sequence>MEKELNIENLEKNILSLKRINFQSFAIHHLANFSNLFHNLGSYRFELEKQFGERIDIRTLAPQSFVMINSLIYEYMHPESKF</sequence>
<organism evidence="1">
    <name type="scientific">marine metagenome</name>
    <dbReference type="NCBI Taxonomy" id="408172"/>
    <lineage>
        <taxon>unclassified sequences</taxon>
        <taxon>metagenomes</taxon>
        <taxon>ecological metagenomes</taxon>
    </lineage>
</organism>